<keyword evidence="4" id="KW-0963">Cytoplasm</keyword>
<dbReference type="GO" id="GO:0005737">
    <property type="term" value="C:cytoplasm"/>
    <property type="evidence" value="ECO:0007669"/>
    <property type="project" value="UniProtKB-SubCell"/>
</dbReference>
<feature type="region of interest" description="Disordered" evidence="6">
    <location>
        <begin position="1"/>
        <end position="35"/>
    </location>
</feature>
<dbReference type="InterPro" id="IPR016068">
    <property type="entry name" value="Translin_N"/>
</dbReference>
<dbReference type="PANTHER" id="PTHR10741">
    <property type="entry name" value="TRANSLIN AND TRANSLIN ASSOCIATED PROTEIN X"/>
    <property type="match status" value="1"/>
</dbReference>
<dbReference type="GO" id="GO:0043565">
    <property type="term" value="F:sequence-specific DNA binding"/>
    <property type="evidence" value="ECO:0007669"/>
    <property type="project" value="InterPro"/>
</dbReference>
<evidence type="ECO:0008006" key="9">
    <source>
        <dbReference type="Google" id="ProtNLM"/>
    </source>
</evidence>
<comment type="subcellular location">
    <subcellularLocation>
        <location evidence="2">Cytoplasm</location>
    </subcellularLocation>
    <subcellularLocation>
        <location evidence="1">Nucleus</location>
    </subcellularLocation>
</comment>
<proteinExistence type="inferred from homology"/>
<evidence type="ECO:0000256" key="6">
    <source>
        <dbReference type="SAM" id="MobiDB-lite"/>
    </source>
</evidence>
<dbReference type="EMBL" id="VICG01000001">
    <property type="protein sequence ID" value="KAA8576411.1"/>
    <property type="molecule type" value="Genomic_DNA"/>
</dbReference>
<keyword evidence="5" id="KW-0539">Nucleus</keyword>
<dbReference type="Pfam" id="PF01997">
    <property type="entry name" value="Translin"/>
    <property type="match status" value="1"/>
</dbReference>
<gene>
    <name evidence="7" type="ORF">EYC84_006537</name>
</gene>
<evidence type="ECO:0000256" key="4">
    <source>
        <dbReference type="ARBA" id="ARBA00022490"/>
    </source>
</evidence>
<dbReference type="Gene3D" id="1.20.58.190">
    <property type="entry name" value="Translin, domain 1"/>
    <property type="match status" value="1"/>
</dbReference>
<organism evidence="7 8">
    <name type="scientific">Monilinia fructicola</name>
    <name type="common">Brown rot fungus</name>
    <name type="synonym">Ciboria fructicola</name>
    <dbReference type="NCBI Taxonomy" id="38448"/>
    <lineage>
        <taxon>Eukaryota</taxon>
        <taxon>Fungi</taxon>
        <taxon>Dikarya</taxon>
        <taxon>Ascomycota</taxon>
        <taxon>Pezizomycotina</taxon>
        <taxon>Leotiomycetes</taxon>
        <taxon>Helotiales</taxon>
        <taxon>Sclerotiniaceae</taxon>
        <taxon>Monilinia</taxon>
    </lineage>
</organism>
<dbReference type="Gene3D" id="1.20.58.200">
    <property type="entry name" value="Translin, domain 2"/>
    <property type="match status" value="1"/>
</dbReference>
<evidence type="ECO:0000313" key="8">
    <source>
        <dbReference type="Proteomes" id="UP000322873"/>
    </source>
</evidence>
<evidence type="ECO:0000256" key="1">
    <source>
        <dbReference type="ARBA" id="ARBA00004123"/>
    </source>
</evidence>
<comment type="caution">
    <text evidence="7">The sequence shown here is derived from an EMBL/GenBank/DDBJ whole genome shotgun (WGS) entry which is preliminary data.</text>
</comment>
<dbReference type="FunFam" id="1.20.58.190:FF:000008">
    <property type="entry name" value="Translin-associated factor TraX, putative"/>
    <property type="match status" value="1"/>
</dbReference>
<dbReference type="InterPro" id="IPR002848">
    <property type="entry name" value="Translin_fam"/>
</dbReference>
<evidence type="ECO:0000313" key="7">
    <source>
        <dbReference type="EMBL" id="KAA8576411.1"/>
    </source>
</evidence>
<comment type="similarity">
    <text evidence="3">Belongs to the translin family.</text>
</comment>
<evidence type="ECO:0000256" key="2">
    <source>
        <dbReference type="ARBA" id="ARBA00004496"/>
    </source>
</evidence>
<feature type="compositionally biased region" description="Polar residues" evidence="6">
    <location>
        <begin position="1"/>
        <end position="11"/>
    </location>
</feature>
<dbReference type="VEuPathDB" id="FungiDB:MFRU_009g02770"/>
<sequence>MQESYKSQNENMPGVKRQHDGTSKEKSEEKAAGSISPFMPMFEGFRAELDEHHDRRERIIKAGRDITAGSKKIIFALQRVQKLHQPLPQKIDKETSERLATINNLFTSISPDLTGINSWRYQRQISGGIQEYMEAVSFSHYLTEQSLIPLSTAQSSLPKGVNLTGDDYVLGIFDLVGEMMRFAITRMATDGELPGKGERTILADLRDIRMRFEELDTTRCGNVGLGRDVEKKMEVMRTCVEKVETAVYGMIVRGRERPKGWVMDIPDEGKGAVEITLWMEFELEKSFARGVLGISILQFANREMLLVAKQDSLDENI</sequence>
<accession>A0A5M9K486</accession>
<protein>
    <recommendedName>
        <fullName evidence="9">Translin</fullName>
    </recommendedName>
</protein>
<evidence type="ECO:0000256" key="5">
    <source>
        <dbReference type="ARBA" id="ARBA00023242"/>
    </source>
</evidence>
<reference evidence="7 8" key="1">
    <citation type="submission" date="2019-06" db="EMBL/GenBank/DDBJ databases">
        <title>Genome Sequence of the Brown Rot Fungal Pathogen Monilinia fructicola.</title>
        <authorList>
            <person name="De Miccolis Angelini R.M."/>
            <person name="Landi L."/>
            <person name="Abate D."/>
            <person name="Pollastro S."/>
            <person name="Romanazzi G."/>
            <person name="Faretra F."/>
        </authorList>
    </citation>
    <scope>NUCLEOTIDE SEQUENCE [LARGE SCALE GENOMIC DNA]</scope>
    <source>
        <strain evidence="7 8">Mfrc123</strain>
    </source>
</reference>
<feature type="compositionally biased region" description="Basic and acidic residues" evidence="6">
    <location>
        <begin position="17"/>
        <end position="31"/>
    </location>
</feature>
<name>A0A5M9K486_MONFR</name>
<dbReference type="SUPFAM" id="SSF74784">
    <property type="entry name" value="Translin"/>
    <property type="match status" value="1"/>
</dbReference>
<dbReference type="InterPro" id="IPR016069">
    <property type="entry name" value="Translin_C"/>
</dbReference>
<dbReference type="InterPro" id="IPR036081">
    <property type="entry name" value="Translin_sf"/>
</dbReference>
<evidence type="ECO:0000256" key="3">
    <source>
        <dbReference type="ARBA" id="ARBA00005902"/>
    </source>
</evidence>
<dbReference type="Proteomes" id="UP000322873">
    <property type="component" value="Unassembled WGS sequence"/>
</dbReference>
<dbReference type="FunFam" id="1.20.58.200:FF:000004">
    <property type="entry name" value="Translin-associated factor TraX, putative"/>
    <property type="match status" value="1"/>
</dbReference>
<dbReference type="CDD" id="cd14820">
    <property type="entry name" value="TRAX"/>
    <property type="match status" value="1"/>
</dbReference>
<dbReference type="AlphaFoldDB" id="A0A5M9K486"/>
<keyword evidence="8" id="KW-1185">Reference proteome</keyword>
<dbReference type="GO" id="GO:0005634">
    <property type="term" value="C:nucleus"/>
    <property type="evidence" value="ECO:0007669"/>
    <property type="project" value="UniProtKB-SubCell"/>
</dbReference>